<evidence type="ECO:0000256" key="11">
    <source>
        <dbReference type="ARBA" id="ARBA00023211"/>
    </source>
</evidence>
<dbReference type="Gene3D" id="1.10.30.50">
    <property type="match status" value="1"/>
</dbReference>
<dbReference type="Pfam" id="PF16593">
    <property type="entry name" value="Cas9-BH"/>
    <property type="match status" value="1"/>
</dbReference>
<keyword evidence="8" id="KW-0694">RNA-binding</keyword>
<keyword evidence="7" id="KW-0460">Magnesium</keyword>
<evidence type="ECO:0000256" key="1">
    <source>
        <dbReference type="ARBA" id="ARBA00001946"/>
    </source>
</evidence>
<dbReference type="Pfam" id="PF22702">
    <property type="entry name" value="Cas9_RuvC"/>
    <property type="match status" value="1"/>
</dbReference>
<feature type="non-terminal residue" evidence="15">
    <location>
        <position position="1204"/>
    </location>
</feature>
<evidence type="ECO:0000256" key="13">
    <source>
        <dbReference type="PROSITE-ProRule" id="PRU01085"/>
    </source>
</evidence>
<evidence type="ECO:0000256" key="2">
    <source>
        <dbReference type="ARBA" id="ARBA00005244"/>
    </source>
</evidence>
<name>A0AAJ5FGN2_LEVBR</name>
<feature type="domain" description="HNH Cas9-type" evidence="14">
    <location>
        <begin position="771"/>
        <end position="931"/>
    </location>
</feature>
<reference evidence="15" key="1">
    <citation type="submission" date="2018-05" db="EMBL/GenBank/DDBJ databases">
        <title>Genome Comparison of Lactic Acid Bacteria Isolated from non-Wheat Sourdough.</title>
        <authorList>
            <person name="Rice T."/>
            <person name="Axel C."/>
            <person name="Lynch K.M."/>
            <person name="Benz C."/>
            <person name="Arendt E.K."/>
            <person name="Coffey A."/>
        </authorList>
    </citation>
    <scope>NUCLEOTIDE SEQUENCE</scope>
    <source>
        <strain evidence="15">TR055</strain>
    </source>
</reference>
<dbReference type="PROSITE" id="PS51749">
    <property type="entry name" value="HNH_CAS9"/>
    <property type="match status" value="1"/>
</dbReference>
<keyword evidence="5 13" id="KW-0255">Endonuclease</keyword>
<evidence type="ECO:0000256" key="6">
    <source>
        <dbReference type="ARBA" id="ARBA00022801"/>
    </source>
</evidence>
<keyword evidence="6 13" id="KW-0378">Hydrolase</keyword>
<comment type="subunit">
    <text evidence="12">Monomer. Binds crRNA and tracrRNA.</text>
</comment>
<dbReference type="InterPro" id="IPR055228">
    <property type="entry name" value="Cas9_RuvC"/>
</dbReference>
<keyword evidence="9" id="KW-0051">Antiviral defense</keyword>
<evidence type="ECO:0000259" key="14">
    <source>
        <dbReference type="PROSITE" id="PS51749"/>
    </source>
</evidence>
<dbReference type="InterPro" id="IPR028629">
    <property type="entry name" value="Cas9"/>
</dbReference>
<keyword evidence="11" id="KW-0464">Manganese</keyword>
<evidence type="ECO:0000313" key="15">
    <source>
        <dbReference type="EMBL" id="TOZ01404.1"/>
    </source>
</evidence>
<dbReference type="NCBIfam" id="TIGR01865">
    <property type="entry name" value="cas_Csn1"/>
    <property type="match status" value="1"/>
</dbReference>
<proteinExistence type="inferred from homology"/>
<evidence type="ECO:0000256" key="7">
    <source>
        <dbReference type="ARBA" id="ARBA00022842"/>
    </source>
</evidence>
<keyword evidence="4" id="KW-0479">Metal-binding</keyword>
<evidence type="ECO:0000256" key="10">
    <source>
        <dbReference type="ARBA" id="ARBA00023125"/>
    </source>
</evidence>
<evidence type="ECO:0000256" key="3">
    <source>
        <dbReference type="ARBA" id="ARBA00022722"/>
    </source>
</evidence>
<evidence type="ECO:0000313" key="16">
    <source>
        <dbReference type="Proteomes" id="UP000785759"/>
    </source>
</evidence>
<dbReference type="InterPro" id="IPR036397">
    <property type="entry name" value="RNaseH_sf"/>
</dbReference>
<dbReference type="GO" id="GO:0016787">
    <property type="term" value="F:hydrolase activity"/>
    <property type="evidence" value="ECO:0007669"/>
    <property type="project" value="UniProtKB-KW"/>
</dbReference>
<protein>
    <submittedName>
        <fullName evidence="15">Type II CRISPR RNA-guided endonuclease Cas9</fullName>
    </submittedName>
</protein>
<evidence type="ECO:0000256" key="5">
    <source>
        <dbReference type="ARBA" id="ARBA00022759"/>
    </source>
</evidence>
<evidence type="ECO:0000256" key="4">
    <source>
        <dbReference type="ARBA" id="ARBA00022723"/>
    </source>
</evidence>
<gene>
    <name evidence="15" type="primary">cas9</name>
    <name evidence="15" type="ORF">DIS17_12020</name>
</gene>
<dbReference type="Gene3D" id="3.30.420.10">
    <property type="entry name" value="Ribonuclease H-like superfamily/Ribonuclease H"/>
    <property type="match status" value="1"/>
</dbReference>
<dbReference type="InterPro" id="IPR032240">
    <property type="entry name" value="Cas9_REC"/>
</dbReference>
<dbReference type="InterPro" id="IPR033114">
    <property type="entry name" value="HNH_CAS9"/>
</dbReference>
<dbReference type="EMBL" id="QFDK01000018">
    <property type="protein sequence ID" value="TOZ01404.1"/>
    <property type="molecule type" value="Genomic_DNA"/>
</dbReference>
<dbReference type="HAMAP" id="MF_01480">
    <property type="entry name" value="Cas9"/>
    <property type="match status" value="1"/>
</dbReference>
<dbReference type="InterPro" id="IPR032237">
    <property type="entry name" value="Cas9_PI"/>
</dbReference>
<organism evidence="15 16">
    <name type="scientific">Levilactobacillus brevis</name>
    <name type="common">Lactobacillus brevis</name>
    <dbReference type="NCBI Taxonomy" id="1580"/>
    <lineage>
        <taxon>Bacteria</taxon>
        <taxon>Bacillati</taxon>
        <taxon>Bacillota</taxon>
        <taxon>Bacilli</taxon>
        <taxon>Lactobacillales</taxon>
        <taxon>Lactobacillaceae</taxon>
        <taxon>Levilactobacillus</taxon>
    </lineage>
</organism>
<dbReference type="InterPro" id="IPR032239">
    <property type="entry name" value="Cas9-BH"/>
</dbReference>
<dbReference type="Pfam" id="PF16592">
    <property type="entry name" value="Cas9_REC"/>
    <property type="match status" value="1"/>
</dbReference>
<keyword evidence="3 13" id="KW-0540">Nuclease</keyword>
<comment type="caution">
    <text evidence="15">The sequence shown here is derived from an EMBL/GenBank/DDBJ whole genome shotgun (WGS) entry which is preliminary data.</text>
</comment>
<accession>A0AAJ5FGN2</accession>
<keyword evidence="10 13" id="KW-0238">DNA-binding</keyword>
<dbReference type="AlphaFoldDB" id="A0AAJ5FGN2"/>
<dbReference type="Pfam" id="PF16595">
    <property type="entry name" value="Cas9_PI"/>
    <property type="match status" value="1"/>
</dbReference>
<sequence length="1204" mass="139066">MDKEPYGIGLDIGTSSIGWSVVDMNGRIKRVKGQTGLGVRLFEEGQAAAERRGYRTTRRRLSRRRWRLRLLREIFDEPISAIDASFFARQKASNVSPKDTKLVTTYRLFSDQSDGEFYEKYPTIYHLRQALMTEHRQFDLREIYLAIHHIVKYRGNFLRSGNPQKFQPGKLDFNERFTRINRAWLGVFDELAPQLPEEDLEDVTAIILDTTRSRLDRQRDLVKQLMKMTGNQKSWKPILTAFCKAILGLKAQVYLVLGLDVAKEDQKSLTFSLADIEDHRDDLAALMDEKQTALLEKLVDLQAAIQLTEIMPDGKGFSESMVQSYVNHKEHLCWLKEYATVQTDEQRRTKVLLAYDHYIDGNDKGKAETTGDFYNELRRLLKGDTSELAQKMMNAIELEKFMPKQRTKGNGVIPYQVHQQELDAIIENQKDYYPFLAAPNPVVEDQREQPYKLDELVHFRVPYYVGPMITAEEQAKTAAGQFAWMVRKESGDITVWNFDKKVDRVASATNFIARMKTTDTYLIGEDVLPLQSLIYQRFMVLNELNGIRVNGERLRRDQKQRLYNQVFKTRRTVSIKAIQENLVNHGDVDKRQVIEGLADPKNFNSSLSTYQDLKAILSTAVDDPKRQVDIEKIINWSTVFEDQRIFKDKLQEIGWLTDTQRNRLSAKRYRGWGRLSARLLTEIQDAQGQSIMDQLWQTQHTFMQIVHEPDYAAAITAINAAGFKDRTLETTIDELYTSPQNKKALRQIVAVVRDIQAARHGQVPSRIFIEAARGAMDNPQRTRRRQKQLTDLFADRAKEIVSQTVTEELKDQIAGKAKFTDRLLLYFLQNGRDMYTGEKLNIDRLSQYDIDHILPQSLIKDDSLDNRVLVQQRINRDKNDSFAADLYASKMQGTWELWRSAGLVSARKLRHLLMRADEINKYATGFVNRQLVETRQVIKLTTDVLSSLYDPEKTQLISVKAALSHQLRTELKLPKLRELNDYHHALDAYLAARIGTYLLKRYPKLERFFVYGQYKVAPQLDLRRFNFIHDLVLDKQVIDPDTGELLWDREADIKYLEHLNGLKHLLVTHEVFEDHGALFDQTIYPARKAQNKKLIPTKQGRDTAIYGGYSGQNTAYLAIVKVHDKVDYLKVMAVPIRVVSEVNQQRKLGLAAEKAYLKKLFLPKLQEQISHTINPIKSVFSLIFIFYGLNLAGGSSGEKLFGCL</sequence>
<dbReference type="InterPro" id="IPR003615">
    <property type="entry name" value="HNH_nuc"/>
</dbReference>
<evidence type="ECO:0000256" key="8">
    <source>
        <dbReference type="ARBA" id="ARBA00022884"/>
    </source>
</evidence>
<comment type="similarity">
    <text evidence="2">Belongs to the CRISPR-associated protein Cas9 family. Subtype II-A subfamily.</text>
</comment>
<comment type="cofactor">
    <cofactor evidence="1">
        <name>Mg(2+)</name>
        <dbReference type="ChEBI" id="CHEBI:18420"/>
    </cofactor>
</comment>
<evidence type="ECO:0000256" key="9">
    <source>
        <dbReference type="ARBA" id="ARBA00023118"/>
    </source>
</evidence>
<evidence type="ECO:0000256" key="12">
    <source>
        <dbReference type="ARBA" id="ARBA00046380"/>
    </source>
</evidence>
<dbReference type="GO" id="GO:0051607">
    <property type="term" value="P:defense response to virus"/>
    <property type="evidence" value="ECO:0007669"/>
    <property type="project" value="UniProtKB-KW"/>
</dbReference>
<dbReference type="GO" id="GO:0004519">
    <property type="term" value="F:endonuclease activity"/>
    <property type="evidence" value="ECO:0007669"/>
    <property type="project" value="UniProtKB-UniRule"/>
</dbReference>
<dbReference type="GO" id="GO:0003677">
    <property type="term" value="F:DNA binding"/>
    <property type="evidence" value="ECO:0007669"/>
    <property type="project" value="UniProtKB-UniRule"/>
</dbReference>
<dbReference type="RefSeq" id="WP_180932636.1">
    <property type="nucleotide sequence ID" value="NZ_QFDK01000018.1"/>
</dbReference>
<dbReference type="Proteomes" id="UP000785759">
    <property type="component" value="Unassembled WGS sequence"/>
</dbReference>
<dbReference type="GO" id="GO:0046872">
    <property type="term" value="F:metal ion binding"/>
    <property type="evidence" value="ECO:0007669"/>
    <property type="project" value="UniProtKB-KW"/>
</dbReference>
<dbReference type="Pfam" id="PF13395">
    <property type="entry name" value="HNH_4"/>
    <property type="match status" value="1"/>
</dbReference>
<dbReference type="GO" id="GO:0003723">
    <property type="term" value="F:RNA binding"/>
    <property type="evidence" value="ECO:0007669"/>
    <property type="project" value="UniProtKB-UniRule"/>
</dbReference>